<feature type="compositionally biased region" description="Low complexity" evidence="1">
    <location>
        <begin position="109"/>
        <end position="130"/>
    </location>
</feature>
<dbReference type="EMBL" id="CM018032">
    <property type="protein sequence ID" value="KAA8547917.1"/>
    <property type="molecule type" value="Genomic_DNA"/>
</dbReference>
<feature type="region of interest" description="Disordered" evidence="1">
    <location>
        <begin position="92"/>
        <end position="164"/>
    </location>
</feature>
<feature type="compositionally biased region" description="Polar residues" evidence="1">
    <location>
        <begin position="283"/>
        <end position="297"/>
    </location>
</feature>
<sequence>MSQESHQLDYMQHGVFVKNKGNESTGADQQHRLHNSRQVLVNSYKGAGETYDKQWNCYQRENSSDSYHSNASQHAITGHELRENVLLHESDSQPVAGSNQKSPGQVLCQQASQGSSSQEQGFFGQFKSSGNVSNGAIGFEKGHSHDIPKNPKEDVPPRGNVGANLSTSFDRSVSFYGPNVTVQTSQNMLKLLHKVDHDREHSTMTHLGSSDSNQLLEVPGAETPDASAGKKYDHSSASQHFGLKLAPPSQQSLSPNNLFSSRSSPQTGNSIAASPSGPPYLRNQLQRQQLPAASVASQSLQATLPGVASRLPNFNHPTSQDTSHPIARNPFGRQFPILEAAPVTQPSVMSGMSEQVGFSIRATL</sequence>
<feature type="compositionally biased region" description="Basic and acidic residues" evidence="1">
    <location>
        <begin position="140"/>
        <end position="156"/>
    </location>
</feature>
<proteinExistence type="predicted"/>
<dbReference type="PANTHER" id="PTHR31267">
    <property type="entry name" value="DENTIN SIALOPHOSPHOPROTEIN-LIKE PROTEIN"/>
    <property type="match status" value="1"/>
</dbReference>
<gene>
    <name evidence="2" type="ORF">F0562_004346</name>
</gene>
<accession>A0A5J5C1Z6</accession>
<feature type="compositionally biased region" description="Polar residues" evidence="1">
    <location>
        <begin position="92"/>
        <end position="103"/>
    </location>
</feature>
<reference evidence="2 3" key="1">
    <citation type="submission" date="2019-09" db="EMBL/GenBank/DDBJ databases">
        <title>A chromosome-level genome assembly of the Chinese tupelo Nyssa sinensis.</title>
        <authorList>
            <person name="Yang X."/>
            <person name="Kang M."/>
            <person name="Yang Y."/>
            <person name="Xiong H."/>
            <person name="Wang M."/>
            <person name="Zhang Z."/>
            <person name="Wang Z."/>
            <person name="Wu H."/>
            <person name="Ma T."/>
            <person name="Liu J."/>
            <person name="Xi Z."/>
        </authorList>
    </citation>
    <scope>NUCLEOTIDE SEQUENCE [LARGE SCALE GENOMIC DNA]</scope>
    <source>
        <strain evidence="2">J267</strain>
        <tissue evidence="2">Leaf</tissue>
    </source>
</reference>
<name>A0A5J5C1Z6_9ASTE</name>
<protein>
    <submittedName>
        <fullName evidence="2">Uncharacterized protein</fullName>
    </submittedName>
</protein>
<dbReference type="PANTHER" id="PTHR31267:SF2">
    <property type="entry name" value="EXPRESSED PROTEIN"/>
    <property type="match status" value="1"/>
</dbReference>
<dbReference type="AlphaFoldDB" id="A0A5J5C1Z6"/>
<feature type="region of interest" description="Disordered" evidence="1">
    <location>
        <begin position="200"/>
        <end position="297"/>
    </location>
</feature>
<feature type="compositionally biased region" description="Polar residues" evidence="1">
    <location>
        <begin position="204"/>
        <end position="215"/>
    </location>
</feature>
<feature type="compositionally biased region" description="Polar residues" evidence="1">
    <location>
        <begin position="248"/>
        <end position="273"/>
    </location>
</feature>
<evidence type="ECO:0000256" key="1">
    <source>
        <dbReference type="SAM" id="MobiDB-lite"/>
    </source>
</evidence>
<evidence type="ECO:0000313" key="3">
    <source>
        <dbReference type="Proteomes" id="UP000325577"/>
    </source>
</evidence>
<dbReference type="Proteomes" id="UP000325577">
    <property type="component" value="Linkage Group LG1"/>
</dbReference>
<evidence type="ECO:0000313" key="2">
    <source>
        <dbReference type="EMBL" id="KAA8547917.1"/>
    </source>
</evidence>
<organism evidence="2 3">
    <name type="scientific">Nyssa sinensis</name>
    <dbReference type="NCBI Taxonomy" id="561372"/>
    <lineage>
        <taxon>Eukaryota</taxon>
        <taxon>Viridiplantae</taxon>
        <taxon>Streptophyta</taxon>
        <taxon>Embryophyta</taxon>
        <taxon>Tracheophyta</taxon>
        <taxon>Spermatophyta</taxon>
        <taxon>Magnoliopsida</taxon>
        <taxon>eudicotyledons</taxon>
        <taxon>Gunneridae</taxon>
        <taxon>Pentapetalae</taxon>
        <taxon>asterids</taxon>
        <taxon>Cornales</taxon>
        <taxon>Nyssaceae</taxon>
        <taxon>Nyssa</taxon>
    </lineage>
</organism>
<dbReference type="OrthoDB" id="1926238at2759"/>
<keyword evidence="3" id="KW-1185">Reference proteome</keyword>